<dbReference type="AlphaFoldDB" id="X0YT75"/>
<accession>X0YT75</accession>
<sequence>MDSIIVPGKITEGWVDCEFIEFGKNVKIGQGSIIMSNIIIKDKLIIKKVILH</sequence>
<gene>
    <name evidence="1" type="ORF">S01H4_14135</name>
</gene>
<comment type="caution">
    <text evidence="1">The sequence shown here is derived from an EMBL/GenBank/DDBJ whole genome shotgun (WGS) entry which is preliminary data.</text>
</comment>
<organism evidence="1">
    <name type="scientific">marine sediment metagenome</name>
    <dbReference type="NCBI Taxonomy" id="412755"/>
    <lineage>
        <taxon>unclassified sequences</taxon>
        <taxon>metagenomes</taxon>
        <taxon>ecological metagenomes</taxon>
    </lineage>
</organism>
<name>X0YT75_9ZZZZ</name>
<dbReference type="EMBL" id="BART01006205">
    <property type="protein sequence ID" value="GAG59440.1"/>
    <property type="molecule type" value="Genomic_DNA"/>
</dbReference>
<feature type="non-terminal residue" evidence="1">
    <location>
        <position position="52"/>
    </location>
</feature>
<evidence type="ECO:0000313" key="1">
    <source>
        <dbReference type="EMBL" id="GAG59440.1"/>
    </source>
</evidence>
<reference evidence="1" key="1">
    <citation type="journal article" date="2014" name="Front. Microbiol.">
        <title>High frequency of phylogenetically diverse reductive dehalogenase-homologous genes in deep subseafloor sedimentary metagenomes.</title>
        <authorList>
            <person name="Kawai M."/>
            <person name="Futagami T."/>
            <person name="Toyoda A."/>
            <person name="Takaki Y."/>
            <person name="Nishi S."/>
            <person name="Hori S."/>
            <person name="Arai W."/>
            <person name="Tsubouchi T."/>
            <person name="Morono Y."/>
            <person name="Uchiyama I."/>
            <person name="Ito T."/>
            <person name="Fujiyama A."/>
            <person name="Inagaki F."/>
            <person name="Takami H."/>
        </authorList>
    </citation>
    <scope>NUCLEOTIDE SEQUENCE</scope>
    <source>
        <strain evidence="1">Expedition CK06-06</strain>
    </source>
</reference>
<proteinExistence type="predicted"/>
<protein>
    <submittedName>
        <fullName evidence="1">Uncharacterized protein</fullName>
    </submittedName>
</protein>